<evidence type="ECO:0000313" key="2">
    <source>
        <dbReference type="EMBL" id="GIG20941.1"/>
    </source>
</evidence>
<keyword evidence="3" id="KW-1185">Reference proteome</keyword>
<reference evidence="2" key="1">
    <citation type="submission" date="2021-01" db="EMBL/GenBank/DDBJ databases">
        <title>Whole genome shotgun sequence of Cellulomonas chitinilytica NBRC 110799.</title>
        <authorList>
            <person name="Komaki H."/>
            <person name="Tamura T."/>
        </authorList>
    </citation>
    <scope>NUCLEOTIDE SEQUENCE</scope>
    <source>
        <strain evidence="2">NBRC 110799</strain>
    </source>
</reference>
<name>A0A919P3G9_9CELL</name>
<sequence>MWRATTGLAALTLGTFGVLAVFRTENGAGATTLLVVAALFGLVTVLGFVPRLKFGDAEVDPGFAAVIGAIGALQDLIAKLESKAPDVDPVEVARDEVEERIEQLNTSITHSGTYWVGTRTRAGKPLPVFNMVGLGFWKLIPDGDGFLIVDTKTGETVHRIDSSLREVPE</sequence>
<protein>
    <submittedName>
        <fullName evidence="2">Uncharacterized protein</fullName>
    </submittedName>
</protein>
<keyword evidence="1" id="KW-0472">Membrane</keyword>
<comment type="caution">
    <text evidence="2">The sequence shown here is derived from an EMBL/GenBank/DDBJ whole genome shotgun (WGS) entry which is preliminary data.</text>
</comment>
<proteinExistence type="predicted"/>
<keyword evidence="1" id="KW-1133">Transmembrane helix</keyword>
<evidence type="ECO:0000313" key="3">
    <source>
        <dbReference type="Proteomes" id="UP000632740"/>
    </source>
</evidence>
<dbReference type="Proteomes" id="UP000632740">
    <property type="component" value="Unassembled WGS sequence"/>
</dbReference>
<feature type="transmembrane region" description="Helical" evidence="1">
    <location>
        <begin position="30"/>
        <end position="49"/>
    </location>
</feature>
<accession>A0A919P3G9</accession>
<dbReference type="AlphaFoldDB" id="A0A919P3G9"/>
<keyword evidence="1" id="KW-0812">Transmembrane</keyword>
<evidence type="ECO:0000256" key="1">
    <source>
        <dbReference type="SAM" id="Phobius"/>
    </source>
</evidence>
<dbReference type="EMBL" id="BONK01000005">
    <property type="protein sequence ID" value="GIG20941.1"/>
    <property type="molecule type" value="Genomic_DNA"/>
</dbReference>
<organism evidence="2 3">
    <name type="scientific">Cellulomonas chitinilytica</name>
    <dbReference type="NCBI Taxonomy" id="398759"/>
    <lineage>
        <taxon>Bacteria</taxon>
        <taxon>Bacillati</taxon>
        <taxon>Actinomycetota</taxon>
        <taxon>Actinomycetes</taxon>
        <taxon>Micrococcales</taxon>
        <taxon>Cellulomonadaceae</taxon>
        <taxon>Cellulomonas</taxon>
    </lineage>
</organism>
<gene>
    <name evidence="2" type="ORF">Cch01nite_16650</name>
</gene>